<dbReference type="SUPFAM" id="SSF55347">
    <property type="entry name" value="Glyceraldehyde-3-phosphate dehydrogenase-like, C-terminal domain"/>
    <property type="match status" value="1"/>
</dbReference>
<reference evidence="5 6" key="1">
    <citation type="submission" date="2016-10" db="EMBL/GenBank/DDBJ databases">
        <authorList>
            <person name="de Groot N.N."/>
        </authorList>
    </citation>
    <scope>NUCLEOTIDE SEQUENCE [LARGE SCALE GENOMIC DNA]</scope>
    <source>
        <strain evidence="5 6">DSM 21799</strain>
    </source>
</reference>
<proteinExistence type="predicted"/>
<dbReference type="Proteomes" id="UP000199183">
    <property type="component" value="Unassembled WGS sequence"/>
</dbReference>
<feature type="domain" description="GFO/IDH/MocA-like oxidoreductase" evidence="4">
    <location>
        <begin position="130"/>
        <end position="248"/>
    </location>
</feature>
<protein>
    <submittedName>
        <fullName evidence="5">Predicted dehydrogenase</fullName>
    </submittedName>
</protein>
<dbReference type="InterPro" id="IPR000683">
    <property type="entry name" value="Gfo/Idh/MocA-like_OxRdtase_N"/>
</dbReference>
<dbReference type="AlphaFoldDB" id="A0A1H4L321"/>
<dbReference type="PANTHER" id="PTHR43818">
    <property type="entry name" value="BCDNA.GH03377"/>
    <property type="match status" value="1"/>
</dbReference>
<dbReference type="OrthoDB" id="9815825at2"/>
<dbReference type="InterPro" id="IPR036291">
    <property type="entry name" value="NAD(P)-bd_dom_sf"/>
</dbReference>
<dbReference type="Pfam" id="PF22725">
    <property type="entry name" value="GFO_IDH_MocA_C3"/>
    <property type="match status" value="1"/>
</dbReference>
<feature type="domain" description="Gfo/Idh/MocA-like oxidoreductase N-terminal" evidence="3">
    <location>
        <begin position="1"/>
        <end position="120"/>
    </location>
</feature>
<keyword evidence="2" id="KW-0520">NAD</keyword>
<dbReference type="GO" id="GO:0016491">
    <property type="term" value="F:oxidoreductase activity"/>
    <property type="evidence" value="ECO:0007669"/>
    <property type="project" value="UniProtKB-KW"/>
</dbReference>
<dbReference type="Gene3D" id="3.40.50.720">
    <property type="entry name" value="NAD(P)-binding Rossmann-like Domain"/>
    <property type="match status" value="1"/>
</dbReference>
<sequence>MRIGLIGAGAVADFHVAAARAIDGASITAVCDIDEKAAERAAATAPRATAFTDYRAMYASGLIDGVVVNTPHALHLPMVTEAARAGLHVLVEKPMATTLEDCDAMMAACVEADVALAVGHIQHFMPDKLAARDLIETAELGDVVLIRDYRSTDYRPGSRSGWFFSPQMAGGGALINIGGHCLDRSLWFGGGRAVEVFASTVNRFDSAVETDGNIAMRLDNGVGVSISVISDPPLRADSLLVVCERGVIVADPRAGTSVQVDGKRRVVREPRPDDIQSAFTAQMADFVAVANGAEPAVPLEHARHVVELVLASYRAAEIGGAVQLEGAAVGAAER</sequence>
<dbReference type="GO" id="GO:0000166">
    <property type="term" value="F:nucleotide binding"/>
    <property type="evidence" value="ECO:0007669"/>
    <property type="project" value="InterPro"/>
</dbReference>
<evidence type="ECO:0000259" key="4">
    <source>
        <dbReference type="Pfam" id="PF22725"/>
    </source>
</evidence>
<evidence type="ECO:0000313" key="5">
    <source>
        <dbReference type="EMBL" id="SEB65174.1"/>
    </source>
</evidence>
<organism evidence="5 6">
    <name type="scientific">Paramicrobacterium humi</name>
    <dbReference type="NCBI Taxonomy" id="640635"/>
    <lineage>
        <taxon>Bacteria</taxon>
        <taxon>Bacillati</taxon>
        <taxon>Actinomycetota</taxon>
        <taxon>Actinomycetes</taxon>
        <taxon>Micrococcales</taxon>
        <taxon>Microbacteriaceae</taxon>
        <taxon>Paramicrobacterium</taxon>
    </lineage>
</organism>
<keyword evidence="1" id="KW-0560">Oxidoreductase</keyword>
<name>A0A1H4L321_9MICO</name>
<gene>
    <name evidence="5" type="ORF">SAMN04489806_1407</name>
</gene>
<dbReference type="RefSeq" id="WP_091181873.1">
    <property type="nucleotide sequence ID" value="NZ_FNRY01000001.1"/>
</dbReference>
<evidence type="ECO:0000256" key="2">
    <source>
        <dbReference type="ARBA" id="ARBA00023027"/>
    </source>
</evidence>
<evidence type="ECO:0000256" key="1">
    <source>
        <dbReference type="ARBA" id="ARBA00023002"/>
    </source>
</evidence>
<dbReference type="Pfam" id="PF01408">
    <property type="entry name" value="GFO_IDH_MocA"/>
    <property type="match status" value="1"/>
</dbReference>
<dbReference type="SUPFAM" id="SSF51735">
    <property type="entry name" value="NAD(P)-binding Rossmann-fold domains"/>
    <property type="match status" value="1"/>
</dbReference>
<keyword evidence="6" id="KW-1185">Reference proteome</keyword>
<dbReference type="Gene3D" id="3.30.360.10">
    <property type="entry name" value="Dihydrodipicolinate Reductase, domain 2"/>
    <property type="match status" value="1"/>
</dbReference>
<dbReference type="EMBL" id="FNRY01000001">
    <property type="protein sequence ID" value="SEB65174.1"/>
    <property type="molecule type" value="Genomic_DNA"/>
</dbReference>
<evidence type="ECO:0000259" key="3">
    <source>
        <dbReference type="Pfam" id="PF01408"/>
    </source>
</evidence>
<evidence type="ECO:0000313" key="6">
    <source>
        <dbReference type="Proteomes" id="UP000199183"/>
    </source>
</evidence>
<dbReference type="InterPro" id="IPR050463">
    <property type="entry name" value="Gfo/Idh/MocA_oxidrdct_glycsds"/>
</dbReference>
<accession>A0A1H4L321</accession>
<dbReference type="PANTHER" id="PTHR43818:SF11">
    <property type="entry name" value="BCDNA.GH03377"/>
    <property type="match status" value="1"/>
</dbReference>
<dbReference type="STRING" id="640635.SAMN04489806_1407"/>
<dbReference type="InterPro" id="IPR055170">
    <property type="entry name" value="GFO_IDH_MocA-like_dom"/>
</dbReference>